<dbReference type="InterPro" id="IPR011078">
    <property type="entry name" value="PyrdxlP_homeostasis"/>
</dbReference>
<evidence type="ECO:0000313" key="7">
    <source>
        <dbReference type="Proteomes" id="UP000824262"/>
    </source>
</evidence>
<dbReference type="PIRSF" id="PIRSF004848">
    <property type="entry name" value="YBL036c_PLPDEIII"/>
    <property type="match status" value="1"/>
</dbReference>
<reference evidence="6" key="2">
    <citation type="journal article" date="2021" name="PeerJ">
        <title>Extensive microbial diversity within the chicken gut microbiome revealed by metagenomics and culture.</title>
        <authorList>
            <person name="Gilroy R."/>
            <person name="Ravi A."/>
            <person name="Getino M."/>
            <person name="Pursley I."/>
            <person name="Horton D.L."/>
            <person name="Alikhan N.F."/>
            <person name="Baker D."/>
            <person name="Gharbi K."/>
            <person name="Hall N."/>
            <person name="Watson M."/>
            <person name="Adriaenssens E.M."/>
            <person name="Foster-Nyarko E."/>
            <person name="Jarju S."/>
            <person name="Secka A."/>
            <person name="Antonio M."/>
            <person name="Oren A."/>
            <person name="Chaudhuri R.R."/>
            <person name="La Ragione R."/>
            <person name="Hildebrand F."/>
            <person name="Pallen M.J."/>
        </authorList>
    </citation>
    <scope>NUCLEOTIDE SEQUENCE</scope>
    <source>
        <strain evidence="6">ChiBcolR7-354</strain>
    </source>
</reference>
<dbReference type="SUPFAM" id="SSF51419">
    <property type="entry name" value="PLP-binding barrel"/>
    <property type="match status" value="1"/>
</dbReference>
<name>A0A9D1CTI7_9FIRM</name>
<comment type="caution">
    <text evidence="6">The sequence shown here is derived from an EMBL/GenBank/DDBJ whole genome shotgun (WGS) entry which is preliminary data.</text>
</comment>
<dbReference type="EMBL" id="DVGA01000042">
    <property type="protein sequence ID" value="HIQ78440.1"/>
    <property type="molecule type" value="Genomic_DNA"/>
</dbReference>
<dbReference type="Pfam" id="PF01168">
    <property type="entry name" value="Ala_racemase_N"/>
    <property type="match status" value="1"/>
</dbReference>
<dbReference type="PANTHER" id="PTHR10146:SF14">
    <property type="entry name" value="PYRIDOXAL PHOSPHATE HOMEOSTASIS PROTEIN"/>
    <property type="match status" value="1"/>
</dbReference>
<keyword evidence="1 2" id="KW-0663">Pyridoxal phosphate</keyword>
<comment type="function">
    <text evidence="2">Pyridoxal 5'-phosphate (PLP)-binding protein, which is involved in PLP homeostasis.</text>
</comment>
<evidence type="ECO:0000259" key="5">
    <source>
        <dbReference type="Pfam" id="PF01168"/>
    </source>
</evidence>
<proteinExistence type="inferred from homology"/>
<dbReference type="AlphaFoldDB" id="A0A9D1CTI7"/>
<sequence length="234" mass="24513">MSIAENVAAIRSRIAAAAGDRRVLLVAASKMNGAEAVREAIAAGVDACGENRVQELVEKNAQGAYAGAPLHFIGHLQKNKIKYLVGVADLIESVDSEELLRLIDARALKLGVTQDVLLEVNIGGEAAKSGFDPAALPAALEFCGTLSAVRVRGLMAIPPAAEIPGASRPYFAAMRELYVDIGAKKYDNVSMDFLSMGMSGDFEDAIREGANMVRVGSAIFGPRNYGTSASTGEG</sequence>
<evidence type="ECO:0000313" key="6">
    <source>
        <dbReference type="EMBL" id="HIQ78440.1"/>
    </source>
</evidence>
<evidence type="ECO:0000256" key="4">
    <source>
        <dbReference type="RuleBase" id="RU004514"/>
    </source>
</evidence>
<dbReference type="PANTHER" id="PTHR10146">
    <property type="entry name" value="PROLINE SYNTHETASE CO-TRANSCRIBED BACTERIAL HOMOLOG PROTEIN"/>
    <property type="match status" value="1"/>
</dbReference>
<organism evidence="6 7">
    <name type="scientific">Candidatus Scatomorpha intestinavium</name>
    <dbReference type="NCBI Taxonomy" id="2840922"/>
    <lineage>
        <taxon>Bacteria</taxon>
        <taxon>Bacillati</taxon>
        <taxon>Bacillota</taxon>
        <taxon>Clostridia</taxon>
        <taxon>Eubacteriales</taxon>
        <taxon>Candidatus Scatomorpha</taxon>
    </lineage>
</organism>
<dbReference type="NCBIfam" id="TIGR00044">
    <property type="entry name" value="YggS family pyridoxal phosphate-dependent enzyme"/>
    <property type="match status" value="1"/>
</dbReference>
<evidence type="ECO:0000256" key="3">
    <source>
        <dbReference type="PIRSR" id="PIRSR004848-1"/>
    </source>
</evidence>
<dbReference type="InterPro" id="IPR001608">
    <property type="entry name" value="Ala_racemase_N"/>
</dbReference>
<protein>
    <recommendedName>
        <fullName evidence="2">Pyridoxal phosphate homeostasis protein</fullName>
        <shortName evidence="2">PLP homeostasis protein</shortName>
    </recommendedName>
</protein>
<dbReference type="InterPro" id="IPR029066">
    <property type="entry name" value="PLP-binding_barrel"/>
</dbReference>
<dbReference type="Gene3D" id="3.20.20.10">
    <property type="entry name" value="Alanine racemase"/>
    <property type="match status" value="1"/>
</dbReference>
<evidence type="ECO:0000256" key="2">
    <source>
        <dbReference type="HAMAP-Rule" id="MF_02087"/>
    </source>
</evidence>
<accession>A0A9D1CTI7</accession>
<comment type="similarity">
    <text evidence="2 4">Belongs to the pyridoxal phosphate-binding protein YggS/PROSC family.</text>
</comment>
<dbReference type="GO" id="GO:0030170">
    <property type="term" value="F:pyridoxal phosphate binding"/>
    <property type="evidence" value="ECO:0007669"/>
    <property type="project" value="UniProtKB-UniRule"/>
</dbReference>
<dbReference type="HAMAP" id="MF_02087">
    <property type="entry name" value="PLP_homeostasis"/>
    <property type="match status" value="1"/>
</dbReference>
<gene>
    <name evidence="6" type="ORF">IAB77_04180</name>
</gene>
<evidence type="ECO:0000256" key="1">
    <source>
        <dbReference type="ARBA" id="ARBA00022898"/>
    </source>
</evidence>
<dbReference type="CDD" id="cd00635">
    <property type="entry name" value="PLPDE_III_YBL036c_like"/>
    <property type="match status" value="1"/>
</dbReference>
<dbReference type="Proteomes" id="UP000824262">
    <property type="component" value="Unassembled WGS sequence"/>
</dbReference>
<feature type="modified residue" description="N6-(pyridoxal phosphate)lysine" evidence="2 3">
    <location>
        <position position="30"/>
    </location>
</feature>
<comment type="cofactor">
    <cofactor evidence="3">
        <name>pyridoxal 5'-phosphate</name>
        <dbReference type="ChEBI" id="CHEBI:597326"/>
    </cofactor>
</comment>
<reference evidence="6" key="1">
    <citation type="submission" date="2020-10" db="EMBL/GenBank/DDBJ databases">
        <authorList>
            <person name="Gilroy R."/>
        </authorList>
    </citation>
    <scope>NUCLEOTIDE SEQUENCE</scope>
    <source>
        <strain evidence="6">ChiBcolR7-354</strain>
    </source>
</reference>
<feature type="domain" description="Alanine racemase N-terminal" evidence="5">
    <location>
        <begin position="3"/>
        <end position="222"/>
    </location>
</feature>